<dbReference type="GO" id="GO:0046654">
    <property type="term" value="P:tetrahydrofolate biosynthetic process"/>
    <property type="evidence" value="ECO:0007669"/>
    <property type="project" value="UniProtKB-UniPathway"/>
</dbReference>
<comment type="caution">
    <text evidence="14">The sequence shown here is derived from an EMBL/GenBank/DDBJ whole genome shotgun (WGS) entry which is preliminary data.</text>
</comment>
<evidence type="ECO:0000256" key="10">
    <source>
        <dbReference type="ARBA" id="ARBA00029409"/>
    </source>
</evidence>
<feature type="domain" description="7,8-dihydro-6-hydroxymethylpterin-pyrophosphokinase" evidence="13">
    <location>
        <begin position="12"/>
        <end position="140"/>
    </location>
</feature>
<name>A0A6C2CN11_9RHOO</name>
<gene>
    <name evidence="14" type="primary">folK</name>
    <name evidence="14" type="ORF">ETQ85_16825</name>
</gene>
<reference evidence="14 15" key="1">
    <citation type="submission" date="2019-01" db="EMBL/GenBank/DDBJ databases">
        <title>Zoogloea oleivorans genome sequencing and assembly.</title>
        <authorList>
            <person name="Tancsics A."/>
            <person name="Farkas M."/>
            <person name="Kriszt B."/>
            <person name="Maroti G."/>
            <person name="Horvath B."/>
        </authorList>
    </citation>
    <scope>NUCLEOTIDE SEQUENCE [LARGE SCALE GENOMIC DNA]</scope>
    <source>
        <strain evidence="14 15">Buc</strain>
    </source>
</reference>
<evidence type="ECO:0000256" key="11">
    <source>
        <dbReference type="ARBA" id="ARBA00029766"/>
    </source>
</evidence>
<dbReference type="UniPathway" id="UPA00077">
    <property type="reaction ID" value="UER00155"/>
</dbReference>
<dbReference type="RefSeq" id="WP_148580246.1">
    <property type="nucleotide sequence ID" value="NZ_SDKK01000016.1"/>
</dbReference>
<evidence type="ECO:0000256" key="4">
    <source>
        <dbReference type="ARBA" id="ARBA00016218"/>
    </source>
</evidence>
<dbReference type="Proteomes" id="UP000389128">
    <property type="component" value="Unassembled WGS sequence"/>
</dbReference>
<dbReference type="AlphaFoldDB" id="A0A6C2CN11"/>
<dbReference type="OrthoDB" id="9808041at2"/>
<evidence type="ECO:0000256" key="2">
    <source>
        <dbReference type="ARBA" id="ARBA00005810"/>
    </source>
</evidence>
<dbReference type="CDD" id="cd00483">
    <property type="entry name" value="HPPK"/>
    <property type="match status" value="1"/>
</dbReference>
<keyword evidence="6" id="KW-0547">Nucleotide-binding</keyword>
<dbReference type="Gene3D" id="3.30.70.560">
    <property type="entry name" value="7,8-Dihydro-6-hydroxymethylpterin-pyrophosphokinase HPPK"/>
    <property type="match status" value="1"/>
</dbReference>
<keyword evidence="5 14" id="KW-0808">Transferase</keyword>
<evidence type="ECO:0000313" key="15">
    <source>
        <dbReference type="Proteomes" id="UP000389128"/>
    </source>
</evidence>
<evidence type="ECO:0000256" key="9">
    <source>
        <dbReference type="ARBA" id="ARBA00022909"/>
    </source>
</evidence>
<proteinExistence type="inferred from homology"/>
<evidence type="ECO:0000256" key="1">
    <source>
        <dbReference type="ARBA" id="ARBA00005051"/>
    </source>
</evidence>
<dbReference type="NCBIfam" id="TIGR01498">
    <property type="entry name" value="folK"/>
    <property type="match status" value="1"/>
</dbReference>
<dbReference type="InterPro" id="IPR035907">
    <property type="entry name" value="Hppk_sf"/>
</dbReference>
<evidence type="ECO:0000256" key="5">
    <source>
        <dbReference type="ARBA" id="ARBA00022679"/>
    </source>
</evidence>
<organism evidence="14 15">
    <name type="scientific">Zoogloea oleivorans</name>
    <dbReference type="NCBI Taxonomy" id="1552750"/>
    <lineage>
        <taxon>Bacteria</taxon>
        <taxon>Pseudomonadati</taxon>
        <taxon>Pseudomonadota</taxon>
        <taxon>Betaproteobacteria</taxon>
        <taxon>Rhodocyclales</taxon>
        <taxon>Zoogloeaceae</taxon>
        <taxon>Zoogloea</taxon>
    </lineage>
</organism>
<keyword evidence="15" id="KW-1185">Reference proteome</keyword>
<evidence type="ECO:0000256" key="3">
    <source>
        <dbReference type="ARBA" id="ARBA00013253"/>
    </source>
</evidence>
<dbReference type="SUPFAM" id="SSF55083">
    <property type="entry name" value="6-hydroxymethyl-7,8-dihydropterin pyrophosphokinase, HPPK"/>
    <property type="match status" value="1"/>
</dbReference>
<keyword evidence="9" id="KW-0289">Folate biosynthesis</keyword>
<dbReference type="PANTHER" id="PTHR43071:SF1">
    <property type="entry name" value="2-AMINO-4-HYDROXY-6-HYDROXYMETHYLDIHYDROPTERIDINE PYROPHOSPHOKINASE"/>
    <property type="match status" value="1"/>
</dbReference>
<dbReference type="EC" id="2.7.6.3" evidence="3"/>
<protein>
    <recommendedName>
        <fullName evidence="4">2-amino-4-hydroxy-6-hydroxymethyldihydropteridine pyrophosphokinase</fullName>
        <ecNumber evidence="3">2.7.6.3</ecNumber>
    </recommendedName>
    <alternativeName>
        <fullName evidence="11">6-hydroxymethyl-7,8-dihydropterin pyrophosphokinase</fullName>
    </alternativeName>
    <alternativeName>
        <fullName evidence="12">7,8-dihydro-6-hydroxymethylpterin-pyrophosphokinase</fullName>
    </alternativeName>
</protein>
<evidence type="ECO:0000313" key="14">
    <source>
        <dbReference type="EMBL" id="TYC54829.1"/>
    </source>
</evidence>
<dbReference type="GO" id="GO:0003848">
    <property type="term" value="F:2-amino-4-hydroxy-6-hydroxymethyldihydropteridine diphosphokinase activity"/>
    <property type="evidence" value="ECO:0007669"/>
    <property type="project" value="UniProtKB-EC"/>
</dbReference>
<keyword evidence="8" id="KW-0067">ATP-binding</keyword>
<evidence type="ECO:0000256" key="7">
    <source>
        <dbReference type="ARBA" id="ARBA00022777"/>
    </source>
</evidence>
<sequence>MSSTPSVRIRAFVALGANIGEPVKHLRAAVEDLSTLPDTCVVARSSLYRSAPVGLVDQPDFINAVVAVDTGLAPLALLHALLAIEARHGRVRSIPNAPRTLDLDLLLHGDSRLNGLELTLPHPRMHQRAFVLLPLLEIAPDVLLPGLGAAQDYLSAVTDQAITRSEPL</sequence>
<comment type="pathway">
    <text evidence="1">Cofactor biosynthesis; tetrahydrofolate biosynthesis; 2-amino-4-hydroxy-6-hydroxymethyl-7,8-dihydropteridine diphosphate from 7,8-dihydroneopterin triphosphate: step 4/4.</text>
</comment>
<dbReference type="Pfam" id="PF01288">
    <property type="entry name" value="HPPK"/>
    <property type="match status" value="1"/>
</dbReference>
<dbReference type="GO" id="GO:0016301">
    <property type="term" value="F:kinase activity"/>
    <property type="evidence" value="ECO:0007669"/>
    <property type="project" value="UniProtKB-KW"/>
</dbReference>
<dbReference type="GO" id="GO:0005524">
    <property type="term" value="F:ATP binding"/>
    <property type="evidence" value="ECO:0007669"/>
    <property type="project" value="UniProtKB-KW"/>
</dbReference>
<accession>A0A6C2CN11</accession>
<comment type="function">
    <text evidence="10">Catalyzes the transfer of pyrophosphate from adenosine triphosphate (ATP) to 6-hydroxymethyl-7,8-dihydropterin, an enzymatic step in folate biosynthesis pathway.</text>
</comment>
<comment type="similarity">
    <text evidence="2">Belongs to the HPPK family.</text>
</comment>
<evidence type="ECO:0000256" key="12">
    <source>
        <dbReference type="ARBA" id="ARBA00033413"/>
    </source>
</evidence>
<dbReference type="EMBL" id="SDKK01000016">
    <property type="protein sequence ID" value="TYC54829.1"/>
    <property type="molecule type" value="Genomic_DNA"/>
</dbReference>
<evidence type="ECO:0000256" key="6">
    <source>
        <dbReference type="ARBA" id="ARBA00022741"/>
    </source>
</evidence>
<dbReference type="GO" id="GO:0046656">
    <property type="term" value="P:folic acid biosynthetic process"/>
    <property type="evidence" value="ECO:0007669"/>
    <property type="project" value="UniProtKB-KW"/>
</dbReference>
<dbReference type="InterPro" id="IPR000550">
    <property type="entry name" value="Hppk"/>
</dbReference>
<keyword evidence="7 14" id="KW-0418">Kinase</keyword>
<dbReference type="PANTHER" id="PTHR43071">
    <property type="entry name" value="2-AMINO-4-HYDROXY-6-HYDROXYMETHYLDIHYDROPTERIDINE PYROPHOSPHOKINASE"/>
    <property type="match status" value="1"/>
</dbReference>
<evidence type="ECO:0000259" key="13">
    <source>
        <dbReference type="Pfam" id="PF01288"/>
    </source>
</evidence>
<evidence type="ECO:0000256" key="8">
    <source>
        <dbReference type="ARBA" id="ARBA00022840"/>
    </source>
</evidence>